<reference evidence="2" key="1">
    <citation type="submission" date="2016-10" db="EMBL/GenBank/DDBJ databases">
        <authorList>
            <person name="Varghese N."/>
            <person name="Submissions S."/>
        </authorList>
    </citation>
    <scope>NUCLEOTIDE SEQUENCE [LARGE SCALE GENOMIC DNA]</scope>
    <source>
        <strain evidence="2">ATCC 25963</strain>
    </source>
</reference>
<evidence type="ECO:0000313" key="1">
    <source>
        <dbReference type="EMBL" id="SFF32091.1"/>
    </source>
</evidence>
<dbReference type="Proteomes" id="UP000199400">
    <property type="component" value="Unassembled WGS sequence"/>
</dbReference>
<dbReference type="STRING" id="54.SAMN02745121_08131"/>
<proteinExistence type="predicted"/>
<organism evidence="1 2">
    <name type="scientific">Nannocystis exedens</name>
    <dbReference type="NCBI Taxonomy" id="54"/>
    <lineage>
        <taxon>Bacteria</taxon>
        <taxon>Pseudomonadati</taxon>
        <taxon>Myxococcota</taxon>
        <taxon>Polyangia</taxon>
        <taxon>Nannocystales</taxon>
        <taxon>Nannocystaceae</taxon>
        <taxon>Nannocystis</taxon>
    </lineage>
</organism>
<gene>
    <name evidence="1" type="ORF">SAMN02745121_08131</name>
</gene>
<accession>A0A1I2HUI9</accession>
<evidence type="ECO:0000313" key="2">
    <source>
        <dbReference type="Proteomes" id="UP000199400"/>
    </source>
</evidence>
<keyword evidence="2" id="KW-1185">Reference proteome</keyword>
<dbReference type="RefSeq" id="WP_096327643.1">
    <property type="nucleotide sequence ID" value="NZ_FOMX01000046.1"/>
</dbReference>
<protein>
    <submittedName>
        <fullName evidence="1">Uncharacterized protein</fullName>
    </submittedName>
</protein>
<dbReference type="EMBL" id="FOMX01000046">
    <property type="protein sequence ID" value="SFF32091.1"/>
    <property type="molecule type" value="Genomic_DNA"/>
</dbReference>
<sequence>MSHNTLQIYLNEIMFDRATLEVMHGYVATFASASVVPRDGKAGADDECRCQMYISPMSFRVQRENVAGRPDRIHQYDGDGLLLASFPSKDLESVSLTSFFIRDHSRSRDTATLLDSLFEGEGQGQALVDALLPLVRMLPNGGLAASAVIGLLPDVARLIARVLKNRRDAVKIYADGSLNFRDPAKQVDSAQEWGKSRSDKGYFNTTWDFCTTRDPYAPVHRLTLPQSLKERLGID</sequence>
<name>A0A1I2HUI9_9BACT</name>
<dbReference type="AlphaFoldDB" id="A0A1I2HUI9"/>